<feature type="transmembrane region" description="Helical" evidence="7">
    <location>
        <begin position="144"/>
        <end position="167"/>
    </location>
</feature>
<feature type="transmembrane region" description="Helical" evidence="7">
    <location>
        <begin position="376"/>
        <end position="396"/>
    </location>
</feature>
<feature type="transmembrane region" description="Helical" evidence="7">
    <location>
        <begin position="85"/>
        <end position="105"/>
    </location>
</feature>
<dbReference type="Proteomes" id="UP001589700">
    <property type="component" value="Unassembled WGS sequence"/>
</dbReference>
<sequence>MTGINATNQGKGSRNRLPADIWVLVAAAFAVAIGYGLVAPVLPQFAQSFDVSVTAASVVVSAFAFFRLVFAPTGGFLVDRLGERSVYMTGLLIVAVSTLATGLAQSYVQLLIFRGLGGLGSTMFTISAMALLTRISPPGARGRIMGIYATAFLIGNIGGPVLGGVLAEFGMRIPFFVYSASLLVATAVVAIFLRGGRRRSSDDQTPELPPLPVREALKDLRYLAALASSFVNGWASFGVRVAIVPLFAAANFDAGPGIAGTALASFAVGTASVVSVAGWLSDRYGRKPLVIWGLVISGVSTVVMGWCDTVPLLVAASVVAGVGAGILNPSQQATVADVIGSDRAGGKVLATFQMASDTGAILGPVVVGLVVDAMGYKVGFAVSGALLLAAVIPWLFAKEPRQAASAVTSGE</sequence>
<dbReference type="PANTHER" id="PTHR43124">
    <property type="entry name" value="PURINE EFFLUX PUMP PBUE"/>
    <property type="match status" value="1"/>
</dbReference>
<proteinExistence type="inferred from homology"/>
<dbReference type="InterPro" id="IPR005829">
    <property type="entry name" value="Sugar_transporter_CS"/>
</dbReference>
<evidence type="ECO:0000256" key="6">
    <source>
        <dbReference type="ARBA" id="ARBA00023136"/>
    </source>
</evidence>
<feature type="transmembrane region" description="Helical" evidence="7">
    <location>
        <begin position="254"/>
        <end position="277"/>
    </location>
</feature>
<dbReference type="Pfam" id="PF00083">
    <property type="entry name" value="Sugar_tr"/>
    <property type="match status" value="1"/>
</dbReference>
<keyword evidence="4 7" id="KW-0812">Transmembrane</keyword>
<dbReference type="InterPro" id="IPR036259">
    <property type="entry name" value="MFS_trans_sf"/>
</dbReference>
<evidence type="ECO:0000256" key="5">
    <source>
        <dbReference type="ARBA" id="ARBA00022989"/>
    </source>
</evidence>
<dbReference type="InterPro" id="IPR050189">
    <property type="entry name" value="MFS_Efflux_Transporters"/>
</dbReference>
<keyword evidence="10" id="KW-1185">Reference proteome</keyword>
<evidence type="ECO:0000256" key="2">
    <source>
        <dbReference type="ARBA" id="ARBA00007520"/>
    </source>
</evidence>
<feature type="transmembrane region" description="Helical" evidence="7">
    <location>
        <begin position="173"/>
        <end position="193"/>
    </location>
</feature>
<feature type="transmembrane region" description="Helical" evidence="7">
    <location>
        <begin position="222"/>
        <end position="248"/>
    </location>
</feature>
<dbReference type="InterPro" id="IPR005828">
    <property type="entry name" value="MFS_sugar_transport-like"/>
</dbReference>
<dbReference type="CDD" id="cd17325">
    <property type="entry name" value="MFS_MdtG_SLC18_like"/>
    <property type="match status" value="1"/>
</dbReference>
<feature type="transmembrane region" description="Helical" evidence="7">
    <location>
        <begin position="21"/>
        <end position="42"/>
    </location>
</feature>
<dbReference type="SUPFAM" id="SSF103473">
    <property type="entry name" value="MFS general substrate transporter"/>
    <property type="match status" value="1"/>
</dbReference>
<feature type="transmembrane region" description="Helical" evidence="7">
    <location>
        <begin position="348"/>
        <end position="370"/>
    </location>
</feature>
<organism evidence="9 10">
    <name type="scientific">Dietzia aerolata</name>
    <dbReference type="NCBI Taxonomy" id="595984"/>
    <lineage>
        <taxon>Bacteria</taxon>
        <taxon>Bacillati</taxon>
        <taxon>Actinomycetota</taxon>
        <taxon>Actinomycetes</taxon>
        <taxon>Mycobacteriales</taxon>
        <taxon>Dietziaceae</taxon>
        <taxon>Dietzia</taxon>
    </lineage>
</organism>
<name>A0ABV5JSX8_9ACTN</name>
<feature type="transmembrane region" description="Helical" evidence="7">
    <location>
        <begin position="111"/>
        <end position="132"/>
    </location>
</feature>
<dbReference type="Pfam" id="PF07690">
    <property type="entry name" value="MFS_1"/>
    <property type="match status" value="1"/>
</dbReference>
<feature type="transmembrane region" description="Helical" evidence="7">
    <location>
        <begin position="289"/>
        <end position="306"/>
    </location>
</feature>
<dbReference type="InterPro" id="IPR020846">
    <property type="entry name" value="MFS_dom"/>
</dbReference>
<comment type="caution">
    <text evidence="9">The sequence shown here is derived from an EMBL/GenBank/DDBJ whole genome shotgun (WGS) entry which is preliminary data.</text>
</comment>
<evidence type="ECO:0000256" key="4">
    <source>
        <dbReference type="ARBA" id="ARBA00022692"/>
    </source>
</evidence>
<evidence type="ECO:0000256" key="1">
    <source>
        <dbReference type="ARBA" id="ARBA00004651"/>
    </source>
</evidence>
<evidence type="ECO:0000313" key="10">
    <source>
        <dbReference type="Proteomes" id="UP001589700"/>
    </source>
</evidence>
<dbReference type="Gene3D" id="1.20.1250.20">
    <property type="entry name" value="MFS general substrate transporter like domains"/>
    <property type="match status" value="2"/>
</dbReference>
<dbReference type="PROSITE" id="PS00216">
    <property type="entry name" value="SUGAR_TRANSPORT_1"/>
    <property type="match status" value="1"/>
</dbReference>
<dbReference type="InterPro" id="IPR011701">
    <property type="entry name" value="MFS"/>
</dbReference>
<protein>
    <submittedName>
        <fullName evidence="9">MFS transporter</fullName>
    </submittedName>
</protein>
<dbReference type="RefSeq" id="WP_182631292.1">
    <property type="nucleotide sequence ID" value="NZ_JAALDM010000043.1"/>
</dbReference>
<reference evidence="9 10" key="1">
    <citation type="submission" date="2024-09" db="EMBL/GenBank/DDBJ databases">
        <authorList>
            <person name="Sun Q."/>
            <person name="Mori K."/>
        </authorList>
    </citation>
    <scope>NUCLEOTIDE SEQUENCE [LARGE SCALE GENOMIC DNA]</scope>
    <source>
        <strain evidence="9 10">CCM 7659</strain>
    </source>
</reference>
<feature type="domain" description="Major facilitator superfamily (MFS) profile" evidence="8">
    <location>
        <begin position="20"/>
        <end position="401"/>
    </location>
</feature>
<dbReference type="InterPro" id="IPR001958">
    <property type="entry name" value="Tet-R_TetA/multi-R_MdtG-like"/>
</dbReference>
<keyword evidence="5 7" id="KW-1133">Transmembrane helix</keyword>
<accession>A0ABV5JSX8</accession>
<dbReference type="PROSITE" id="PS50850">
    <property type="entry name" value="MFS"/>
    <property type="match status" value="1"/>
</dbReference>
<comment type="similarity">
    <text evidence="2">Belongs to the major facilitator superfamily. TCR/Tet family.</text>
</comment>
<feature type="transmembrane region" description="Helical" evidence="7">
    <location>
        <begin position="54"/>
        <end position="78"/>
    </location>
</feature>
<dbReference type="EMBL" id="JBHMDY010000004">
    <property type="protein sequence ID" value="MFB9260030.1"/>
    <property type="molecule type" value="Genomic_DNA"/>
</dbReference>
<gene>
    <name evidence="9" type="ORF">ACFFVD_09455</name>
</gene>
<evidence type="ECO:0000256" key="7">
    <source>
        <dbReference type="SAM" id="Phobius"/>
    </source>
</evidence>
<dbReference type="PANTHER" id="PTHR43124:SF3">
    <property type="entry name" value="CHLORAMPHENICOL EFFLUX PUMP RV0191"/>
    <property type="match status" value="1"/>
</dbReference>
<evidence type="ECO:0000259" key="8">
    <source>
        <dbReference type="PROSITE" id="PS50850"/>
    </source>
</evidence>
<keyword evidence="3" id="KW-1003">Cell membrane</keyword>
<comment type="subcellular location">
    <subcellularLocation>
        <location evidence="1">Cell membrane</location>
        <topology evidence="1">Multi-pass membrane protein</topology>
    </subcellularLocation>
</comment>
<evidence type="ECO:0000256" key="3">
    <source>
        <dbReference type="ARBA" id="ARBA00022475"/>
    </source>
</evidence>
<dbReference type="PRINTS" id="PR01035">
    <property type="entry name" value="TCRTETA"/>
</dbReference>
<evidence type="ECO:0000313" key="9">
    <source>
        <dbReference type="EMBL" id="MFB9260030.1"/>
    </source>
</evidence>
<keyword evidence="6 7" id="KW-0472">Membrane</keyword>